<evidence type="ECO:0000313" key="2">
    <source>
        <dbReference type="EMBL" id="KYN08739.1"/>
    </source>
</evidence>
<gene>
    <name evidence="2" type="ORF">ALC62_00195</name>
</gene>
<accession>A0A195D8H8</accession>
<dbReference type="Proteomes" id="UP000078542">
    <property type="component" value="Unassembled WGS sequence"/>
</dbReference>
<name>A0A195D8H8_9HYME</name>
<keyword evidence="1" id="KW-1133">Transmembrane helix</keyword>
<feature type="transmembrane region" description="Helical" evidence="1">
    <location>
        <begin position="90"/>
        <end position="116"/>
    </location>
</feature>
<feature type="non-terminal residue" evidence="2">
    <location>
        <position position="1"/>
    </location>
</feature>
<organism evidence="2 3">
    <name type="scientific">Cyphomyrmex costatus</name>
    <dbReference type="NCBI Taxonomy" id="456900"/>
    <lineage>
        <taxon>Eukaryota</taxon>
        <taxon>Metazoa</taxon>
        <taxon>Ecdysozoa</taxon>
        <taxon>Arthropoda</taxon>
        <taxon>Hexapoda</taxon>
        <taxon>Insecta</taxon>
        <taxon>Pterygota</taxon>
        <taxon>Neoptera</taxon>
        <taxon>Endopterygota</taxon>
        <taxon>Hymenoptera</taxon>
        <taxon>Apocrita</taxon>
        <taxon>Aculeata</taxon>
        <taxon>Formicoidea</taxon>
        <taxon>Formicidae</taxon>
        <taxon>Myrmicinae</taxon>
        <taxon>Cyphomyrmex</taxon>
    </lineage>
</organism>
<keyword evidence="1" id="KW-0472">Membrane</keyword>
<proteinExistence type="predicted"/>
<evidence type="ECO:0000256" key="1">
    <source>
        <dbReference type="SAM" id="Phobius"/>
    </source>
</evidence>
<evidence type="ECO:0000313" key="3">
    <source>
        <dbReference type="Proteomes" id="UP000078542"/>
    </source>
</evidence>
<protein>
    <submittedName>
        <fullName evidence="2">Uncharacterized protein</fullName>
    </submittedName>
</protein>
<reference evidence="2 3" key="1">
    <citation type="submission" date="2016-03" db="EMBL/GenBank/DDBJ databases">
        <title>Cyphomyrmex costatus WGS genome.</title>
        <authorList>
            <person name="Nygaard S."/>
            <person name="Hu H."/>
            <person name="Boomsma J."/>
            <person name="Zhang G."/>
        </authorList>
    </citation>
    <scope>NUCLEOTIDE SEQUENCE [LARGE SCALE GENOMIC DNA]</scope>
    <source>
        <strain evidence="2">MS0001</strain>
        <tissue evidence="2">Whole body</tissue>
    </source>
</reference>
<dbReference type="AlphaFoldDB" id="A0A195D8H8"/>
<keyword evidence="3" id="KW-1185">Reference proteome</keyword>
<keyword evidence="1" id="KW-0812">Transmembrane</keyword>
<dbReference type="EMBL" id="KQ976749">
    <property type="protein sequence ID" value="KYN08739.1"/>
    <property type="molecule type" value="Genomic_DNA"/>
</dbReference>
<sequence>RQRQTYLVLDMRTWTSDDKLSGSCLSSSARYAKVETGLLTLEYFTPGVRLTRKITFLNAVYCDVPHLYSHLSYENGHCNYRCNCYDEICFFFLLSLTILLSLTFLLSISSISYTGLSQILYPKILQVFPDFQIKFHDFS</sequence>